<name>A0A7K0DCG5_9NOCA</name>
<sequence>MTDAHVCTAIIAVRPSLCGAGLEFAERQLLRRADRLGYVVLAVVDTDAIRELWMMLTKWHPDAVITLSENHIHHLADVTRLVDVITMTPEAVHTREGYERLNVDAEQVPGRPLPKRIPGASGLAPHPRAERPRAATAEDWGRLLPALLGVLRGRADTAR</sequence>
<organism evidence="2 3">
    <name type="scientific">Nocardia macrotermitis</name>
    <dbReference type="NCBI Taxonomy" id="2585198"/>
    <lineage>
        <taxon>Bacteria</taxon>
        <taxon>Bacillati</taxon>
        <taxon>Actinomycetota</taxon>
        <taxon>Actinomycetes</taxon>
        <taxon>Mycobacteriales</taxon>
        <taxon>Nocardiaceae</taxon>
        <taxon>Nocardia</taxon>
    </lineage>
</organism>
<dbReference type="AlphaFoldDB" id="A0A7K0DCG5"/>
<evidence type="ECO:0000313" key="2">
    <source>
        <dbReference type="EMBL" id="MQY23002.1"/>
    </source>
</evidence>
<reference evidence="2 3" key="1">
    <citation type="submission" date="2019-10" db="EMBL/GenBank/DDBJ databases">
        <title>Nocardia macrotermitis sp. nov. and Nocardia aurantia sp. nov., isolated from the gut of fungus growing-termite Macrotermes natalensis.</title>
        <authorList>
            <person name="Benndorf R."/>
            <person name="Schwitalla J."/>
            <person name="Martin K."/>
            <person name="De Beer W."/>
            <person name="Kaster A.-K."/>
            <person name="Vollmers J."/>
            <person name="Poulsen M."/>
            <person name="Beemelmanns C."/>
        </authorList>
    </citation>
    <scope>NUCLEOTIDE SEQUENCE [LARGE SCALE GENOMIC DNA]</scope>
    <source>
        <strain evidence="2 3">RB20</strain>
    </source>
</reference>
<gene>
    <name evidence="2" type="ORF">NRB20_61270</name>
</gene>
<evidence type="ECO:0000313" key="3">
    <source>
        <dbReference type="Proteomes" id="UP000438448"/>
    </source>
</evidence>
<accession>A0A7K0DCG5</accession>
<dbReference type="Proteomes" id="UP000438448">
    <property type="component" value="Unassembled WGS sequence"/>
</dbReference>
<dbReference type="RefSeq" id="WP_153414798.1">
    <property type="nucleotide sequence ID" value="NZ_WEGK01000016.1"/>
</dbReference>
<dbReference type="EMBL" id="WEGK01000016">
    <property type="protein sequence ID" value="MQY23002.1"/>
    <property type="molecule type" value="Genomic_DNA"/>
</dbReference>
<keyword evidence="3" id="KW-1185">Reference proteome</keyword>
<proteinExistence type="predicted"/>
<comment type="caution">
    <text evidence="2">The sequence shown here is derived from an EMBL/GenBank/DDBJ whole genome shotgun (WGS) entry which is preliminary data.</text>
</comment>
<feature type="region of interest" description="Disordered" evidence="1">
    <location>
        <begin position="109"/>
        <end position="135"/>
    </location>
</feature>
<protein>
    <submittedName>
        <fullName evidence="2">Uncharacterized protein</fullName>
    </submittedName>
</protein>
<evidence type="ECO:0000256" key="1">
    <source>
        <dbReference type="SAM" id="MobiDB-lite"/>
    </source>
</evidence>